<keyword evidence="3" id="KW-0804">Transcription</keyword>
<dbReference type="KEGG" id="pdf:CD630DERM_22140"/>
<keyword evidence="2" id="KW-0238">DNA-binding</keyword>
<evidence type="ECO:0000313" key="16">
    <source>
        <dbReference type="Proteomes" id="UP000189137"/>
    </source>
</evidence>
<evidence type="ECO:0000313" key="13">
    <source>
        <dbReference type="EMBL" id="VFD29489.1"/>
    </source>
</evidence>
<dbReference type="EMBL" id="DAEQIJ010000001">
    <property type="protein sequence ID" value="HBH2618640.1"/>
    <property type="molecule type" value="Genomic_DNA"/>
</dbReference>
<dbReference type="Proteomes" id="UP000879542">
    <property type="component" value="Unassembled WGS sequence"/>
</dbReference>
<evidence type="ECO:0000313" key="6">
    <source>
        <dbReference type="EMBL" id="CDS87532.1"/>
    </source>
</evidence>
<reference evidence="15 18" key="3">
    <citation type="submission" date="2019-04" db="EMBL/GenBank/DDBJ databases">
        <authorList>
            <consortium name="Pathogen Informatics"/>
        </authorList>
    </citation>
    <scope>NUCLEOTIDE SEQUENCE [LARGE SCALE GENOMIC DNA]</scope>
    <source>
        <strain evidence="14 17">078GUE027</strain>
        <strain evidence="13">Clo34</strain>
        <strain evidence="19">clo34</strain>
        <strain evidence="18">tl291</strain>
        <strain evidence="15">Tl291</strain>
        <strain evidence="12 16">VRECD0157</strain>
    </source>
</reference>
<reference evidence="8" key="2">
    <citation type="journal article" date="2018" name="Genome Biol.">
        <title>SKESA: strategic k-mer extension for scrupulous assemblies.</title>
        <authorList>
            <person name="Souvorov A."/>
            <person name="Agarwala R."/>
            <person name="Lipman D.J."/>
        </authorList>
    </citation>
    <scope>NUCLEOTIDE SEQUENCE</scope>
    <source>
        <strain evidence="10">Clostridioides</strain>
        <strain evidence="8">HN1000</strain>
    </source>
</reference>
<sequence>MANIGKIIGDRIKVYRTKLGYSQEFLAEKAGLHPTYIGQIERAETNTSINIIMKIATALDIPLELLFANIITTEGVDNSVPLECYEMINKLTEKEQIAMLELIKCIIKYKEI</sequence>
<dbReference type="PANTHER" id="PTHR46797">
    <property type="entry name" value="HTH-TYPE TRANSCRIPTIONAL REGULATOR"/>
    <property type="match status" value="1"/>
</dbReference>
<gene>
    <name evidence="5" type="primary">SinR</name>
    <name evidence="12" type="synonym">sinR_2</name>
    <name evidence="7" type="ORF">BN1095_330173</name>
    <name evidence="5" type="ORF">BN1096_520511</name>
    <name evidence="6" type="ORF">BN1097_630105</name>
    <name evidence="8" type="ORF">KRM00_003996</name>
    <name evidence="9" type="ORF">KRM00_004343</name>
    <name evidence="10" type="ORF">KRQ00_000363</name>
    <name evidence="11" type="ORF">KRQ00_004205</name>
    <name evidence="15" type="ORF">SAMEA1402366_01026</name>
    <name evidence="13" type="ORF">SAMEA1402399_00534</name>
    <name evidence="14" type="ORF">SAMEA1710456_02642</name>
    <name evidence="12" type="ORF">SAMEA3375112_00558</name>
</gene>
<dbReference type="RefSeq" id="WP_003423377.1">
    <property type="nucleotide sequence ID" value="NZ_AP025558.1"/>
</dbReference>
<evidence type="ECO:0000313" key="19">
    <source>
        <dbReference type="Proteomes" id="UP000411588"/>
    </source>
</evidence>
<keyword evidence="1" id="KW-0805">Transcription regulation</keyword>
<dbReference type="EMBL" id="LK932994">
    <property type="protein sequence ID" value="CDT14616.1"/>
    <property type="molecule type" value="Genomic_DNA"/>
</dbReference>
<dbReference type="Proteomes" id="UP000411588">
    <property type="component" value="Unassembled WGS sequence"/>
</dbReference>
<evidence type="ECO:0000256" key="2">
    <source>
        <dbReference type="ARBA" id="ARBA00023125"/>
    </source>
</evidence>
<protein>
    <submittedName>
        <fullName evidence="12 13">HTH-type transcriptional regulator</fullName>
    </submittedName>
    <submittedName>
        <fullName evidence="8">Helix-turn-helix transcriptional regulator</fullName>
    </submittedName>
    <submittedName>
        <fullName evidence="6">Putative regulatory protein</fullName>
    </submittedName>
    <submittedName>
        <fullName evidence="5">Transcriptional regulator, HTH-type</fullName>
    </submittedName>
</protein>
<organism evidence="5">
    <name type="scientific">Clostridioides difficile</name>
    <name type="common">Peptoclostridium difficile</name>
    <dbReference type="NCBI Taxonomy" id="1496"/>
    <lineage>
        <taxon>Bacteria</taxon>
        <taxon>Bacillati</taxon>
        <taxon>Bacillota</taxon>
        <taxon>Clostridia</taxon>
        <taxon>Peptostreptococcales</taxon>
        <taxon>Peptostreptococcaceae</taxon>
        <taxon>Clostridioides</taxon>
    </lineage>
</organism>
<dbReference type="EMBL" id="DAEQIJ010000069">
    <property type="protein sequence ID" value="HBH2622328.1"/>
    <property type="molecule type" value="Genomic_DNA"/>
</dbReference>
<feature type="domain" description="HTH cro/C1-type" evidence="4">
    <location>
        <begin position="12"/>
        <end position="66"/>
    </location>
</feature>
<dbReference type="Pfam" id="PF01381">
    <property type="entry name" value="HTH_3"/>
    <property type="match status" value="1"/>
</dbReference>
<dbReference type="InterPro" id="IPR010982">
    <property type="entry name" value="Lambda_DNA-bd_dom_sf"/>
</dbReference>
<dbReference type="PROSITE" id="PS50943">
    <property type="entry name" value="HTH_CROC1"/>
    <property type="match status" value="1"/>
</dbReference>
<dbReference type="EMBL" id="FUPS01000002">
    <property type="protein sequence ID" value="SJR90838.1"/>
    <property type="molecule type" value="Genomic_DNA"/>
</dbReference>
<name>A0A031WIF9_CLODI</name>
<reference evidence="8" key="4">
    <citation type="submission" date="2021-06" db="EMBL/GenBank/DDBJ databases">
        <authorList>
            <consortium name="NCBI Pathogen Detection Project"/>
        </authorList>
    </citation>
    <scope>NUCLEOTIDE SEQUENCE</scope>
    <source>
        <strain evidence="10">Clostridioides</strain>
        <strain evidence="8">HN1000</strain>
    </source>
</reference>
<dbReference type="AlphaFoldDB" id="A0A031WIF9"/>
<evidence type="ECO:0000313" key="15">
    <source>
        <dbReference type="EMBL" id="VHX99248.1"/>
    </source>
</evidence>
<dbReference type="EMBL" id="DAEPXK010000142">
    <property type="protein sequence ID" value="HBH1544740.1"/>
    <property type="molecule type" value="Genomic_DNA"/>
</dbReference>
<dbReference type="EMBL" id="CAADAT010000016">
    <property type="protein sequence ID" value="VFD55140.1"/>
    <property type="molecule type" value="Genomic_DNA"/>
</dbReference>
<dbReference type="GO" id="GO:0003677">
    <property type="term" value="F:DNA binding"/>
    <property type="evidence" value="ECO:0007669"/>
    <property type="project" value="UniProtKB-KW"/>
</dbReference>
<dbReference type="PANTHER" id="PTHR46797:SF23">
    <property type="entry name" value="HTH-TYPE TRANSCRIPTIONAL REGULATOR SUTR"/>
    <property type="match status" value="1"/>
</dbReference>
<evidence type="ECO:0000313" key="11">
    <source>
        <dbReference type="EMBL" id="HBH2622328.1"/>
    </source>
</evidence>
<dbReference type="PATRIC" id="fig|1496.1371.peg.1002"/>
<evidence type="ECO:0000259" key="4">
    <source>
        <dbReference type="PROSITE" id="PS50943"/>
    </source>
</evidence>
<evidence type="ECO:0000313" key="12">
    <source>
        <dbReference type="EMBL" id="SJR90838.1"/>
    </source>
</evidence>
<dbReference type="EMBL" id="DAEPXK010000082">
    <property type="protein sequence ID" value="HBH1544445.1"/>
    <property type="molecule type" value="Genomic_DNA"/>
</dbReference>
<evidence type="ECO:0000313" key="17">
    <source>
        <dbReference type="Proteomes" id="UP000346772"/>
    </source>
</evidence>
<dbReference type="GeneID" id="66354605"/>
<dbReference type="SMART" id="SM00530">
    <property type="entry name" value="HTH_XRE"/>
    <property type="match status" value="1"/>
</dbReference>
<dbReference type="Gene3D" id="1.10.260.40">
    <property type="entry name" value="lambda repressor-like DNA-binding domains"/>
    <property type="match status" value="1"/>
</dbReference>
<dbReference type="Proteomes" id="UP000346772">
    <property type="component" value="Unassembled WGS sequence"/>
</dbReference>
<dbReference type="Proteomes" id="UP000372533">
    <property type="component" value="Unassembled WGS sequence"/>
</dbReference>
<dbReference type="InterPro" id="IPR050807">
    <property type="entry name" value="TransReg_Diox_bact_type"/>
</dbReference>
<reference evidence="5" key="1">
    <citation type="submission" date="2014-07" db="EMBL/GenBank/DDBJ databases">
        <authorList>
            <person name="Monot Marc"/>
        </authorList>
    </citation>
    <scope>NUCLEOTIDE SEQUENCE</scope>
    <source>
        <strain evidence="7">7032989</strain>
        <strain evidence="6">7032994</strain>
    </source>
</reference>
<evidence type="ECO:0000313" key="10">
    <source>
        <dbReference type="EMBL" id="HBH2618640.1"/>
    </source>
</evidence>
<dbReference type="EMBL" id="CAAJVP010000003">
    <property type="protein sequence ID" value="VHX99248.1"/>
    <property type="molecule type" value="Genomic_DNA"/>
</dbReference>
<dbReference type="EMBL" id="LK932402">
    <property type="protein sequence ID" value="CDS87532.1"/>
    <property type="molecule type" value="Genomic_DNA"/>
</dbReference>
<dbReference type="Proteomes" id="UP000878956">
    <property type="component" value="Unassembled WGS sequence"/>
</dbReference>
<dbReference type="EMBL" id="LK932505">
    <property type="protein sequence ID" value="CDS85845.1"/>
    <property type="molecule type" value="Genomic_DNA"/>
</dbReference>
<proteinExistence type="predicted"/>
<dbReference type="EMBL" id="CAADAN010000001">
    <property type="protein sequence ID" value="VFD29489.1"/>
    <property type="molecule type" value="Genomic_DNA"/>
</dbReference>
<evidence type="ECO:0000256" key="3">
    <source>
        <dbReference type="ARBA" id="ARBA00023163"/>
    </source>
</evidence>
<dbReference type="GO" id="GO:0003700">
    <property type="term" value="F:DNA-binding transcription factor activity"/>
    <property type="evidence" value="ECO:0007669"/>
    <property type="project" value="TreeGrafter"/>
</dbReference>
<dbReference type="GO" id="GO:0005829">
    <property type="term" value="C:cytosol"/>
    <property type="evidence" value="ECO:0007669"/>
    <property type="project" value="TreeGrafter"/>
</dbReference>
<evidence type="ECO:0000313" key="14">
    <source>
        <dbReference type="EMBL" id="VFD55140.1"/>
    </source>
</evidence>
<dbReference type="InterPro" id="IPR001387">
    <property type="entry name" value="Cro/C1-type_HTH"/>
</dbReference>
<dbReference type="CDD" id="cd00093">
    <property type="entry name" value="HTH_XRE"/>
    <property type="match status" value="1"/>
</dbReference>
<evidence type="ECO:0000313" key="9">
    <source>
        <dbReference type="EMBL" id="HBH1544740.1"/>
    </source>
</evidence>
<dbReference type="SMR" id="A0A031WIF9"/>
<accession>A0A031WIF9</accession>
<dbReference type="Proteomes" id="UP000189137">
    <property type="component" value="Unassembled WGS sequence"/>
</dbReference>
<evidence type="ECO:0000313" key="7">
    <source>
        <dbReference type="EMBL" id="CDT14616.1"/>
    </source>
</evidence>
<evidence type="ECO:0000256" key="1">
    <source>
        <dbReference type="ARBA" id="ARBA00023015"/>
    </source>
</evidence>
<evidence type="ECO:0000313" key="5">
    <source>
        <dbReference type="EMBL" id="CDS85845.1"/>
    </source>
</evidence>
<dbReference type="OMA" id="DYYVGQL"/>
<dbReference type="SUPFAM" id="SSF47413">
    <property type="entry name" value="lambda repressor-like DNA-binding domains"/>
    <property type="match status" value="1"/>
</dbReference>
<evidence type="ECO:0000313" key="8">
    <source>
        <dbReference type="EMBL" id="HBH1544445.1"/>
    </source>
</evidence>
<evidence type="ECO:0000313" key="18">
    <source>
        <dbReference type="Proteomes" id="UP000372533"/>
    </source>
</evidence>